<keyword evidence="2" id="KW-1185">Reference proteome</keyword>
<dbReference type="Proteomes" id="UP000027331">
    <property type="component" value="Unassembled WGS sequence"/>
</dbReference>
<proteinExistence type="predicted"/>
<dbReference type="SUPFAM" id="SSF56801">
    <property type="entry name" value="Acetyl-CoA synthetase-like"/>
    <property type="match status" value="1"/>
</dbReference>
<evidence type="ECO:0000313" key="1">
    <source>
        <dbReference type="EMBL" id="KDO13958.1"/>
    </source>
</evidence>
<protein>
    <recommendedName>
        <fullName evidence="3">Acetoacetate--CoA ligase</fullName>
    </recommendedName>
</protein>
<name>A0ABR4RW69_VIBMT</name>
<comment type="caution">
    <text evidence="1">The sequence shown here is derived from an EMBL/GenBank/DDBJ whole genome shotgun (WGS) entry which is preliminary data.</text>
</comment>
<reference evidence="1 2" key="1">
    <citation type="submission" date="2014-04" db="EMBL/GenBank/DDBJ databases">
        <title>Vibrio metecus sp. nov., a close relative of Vibrio cholerae isolated from coastal brackish ponds and clinical specimens.</title>
        <authorList>
            <person name="Kirchberger P.C."/>
            <person name="Turnsek M."/>
            <person name="Hunt D.E."/>
            <person name="Haley B.J."/>
            <person name="Colwell R."/>
            <person name="Polz M.F."/>
            <person name="Tarr C.L."/>
            <person name="Boucher Y."/>
        </authorList>
    </citation>
    <scope>NUCLEOTIDE SEQUENCE [LARGE SCALE GENOMIC DNA]</scope>
    <source>
        <strain evidence="2">PPCK-2014</strain>
    </source>
</reference>
<dbReference type="PANTHER" id="PTHR42921">
    <property type="entry name" value="ACETOACETYL-COA SYNTHETASE"/>
    <property type="match status" value="1"/>
</dbReference>
<dbReference type="EMBL" id="JJMN01000061">
    <property type="protein sequence ID" value="KDO13958.1"/>
    <property type="molecule type" value="Genomic_DNA"/>
</dbReference>
<gene>
    <name evidence="1" type="ORF">DP83_04595</name>
</gene>
<dbReference type="InterPro" id="IPR042099">
    <property type="entry name" value="ANL_N_sf"/>
</dbReference>
<dbReference type="PANTHER" id="PTHR42921:SF1">
    <property type="entry name" value="ACETOACETYL-COA SYNTHETASE"/>
    <property type="match status" value="1"/>
</dbReference>
<organism evidence="1 2">
    <name type="scientific">Vibrio metoecus</name>
    <dbReference type="NCBI Taxonomy" id="1481663"/>
    <lineage>
        <taxon>Bacteria</taxon>
        <taxon>Pseudomonadati</taxon>
        <taxon>Pseudomonadota</taxon>
        <taxon>Gammaproteobacteria</taxon>
        <taxon>Vibrionales</taxon>
        <taxon>Vibrionaceae</taxon>
        <taxon>Vibrio</taxon>
    </lineage>
</organism>
<dbReference type="Gene3D" id="3.40.50.12780">
    <property type="entry name" value="N-terminal domain of ligase-like"/>
    <property type="match status" value="1"/>
</dbReference>
<accession>A0ABR4RW69</accession>
<sequence>MPLWIPSQARISASNLQQFIEHVNMQGEEIHSYPALHQWSVNETRKFWLEIWQFCDVIGYRGNCIIGEGLPRYGKEMVPARDSIWFPQAQLNYAENLLSYAFQSPEGIAIWFKNEKWTHQKTDVAATL</sequence>
<evidence type="ECO:0000313" key="2">
    <source>
        <dbReference type="Proteomes" id="UP000027331"/>
    </source>
</evidence>
<evidence type="ECO:0008006" key="3">
    <source>
        <dbReference type="Google" id="ProtNLM"/>
    </source>
</evidence>